<dbReference type="EMBL" id="JABFBC010000001">
    <property type="protein sequence ID" value="NNU80891.1"/>
    <property type="molecule type" value="Genomic_DNA"/>
</dbReference>
<dbReference type="PANTHER" id="PTHR18964:SF149">
    <property type="entry name" value="BIFUNCTIONAL UDP-N-ACETYLGLUCOSAMINE 2-EPIMERASE_N-ACETYLMANNOSAMINE KINASE"/>
    <property type="match status" value="1"/>
</dbReference>
<name>A0A849L408_9RHOB</name>
<dbReference type="SUPFAM" id="SSF53067">
    <property type="entry name" value="Actin-like ATPase domain"/>
    <property type="match status" value="1"/>
</dbReference>
<dbReference type="InterPro" id="IPR043129">
    <property type="entry name" value="ATPase_NBD"/>
</dbReference>
<proteinExistence type="inferred from homology"/>
<dbReference type="AlphaFoldDB" id="A0A849L408"/>
<dbReference type="PANTHER" id="PTHR18964">
    <property type="entry name" value="ROK (REPRESSOR, ORF, KINASE) FAMILY"/>
    <property type="match status" value="1"/>
</dbReference>
<organism evidence="2 3">
    <name type="scientific">Halovulum dunhuangense</name>
    <dbReference type="NCBI Taxonomy" id="1505036"/>
    <lineage>
        <taxon>Bacteria</taxon>
        <taxon>Pseudomonadati</taxon>
        <taxon>Pseudomonadota</taxon>
        <taxon>Alphaproteobacteria</taxon>
        <taxon>Rhodobacterales</taxon>
        <taxon>Paracoccaceae</taxon>
        <taxon>Halovulum</taxon>
    </lineage>
</organism>
<dbReference type="InterPro" id="IPR036390">
    <property type="entry name" value="WH_DNA-bd_sf"/>
</dbReference>
<dbReference type="InterPro" id="IPR000600">
    <property type="entry name" value="ROK"/>
</dbReference>
<evidence type="ECO:0000313" key="2">
    <source>
        <dbReference type="EMBL" id="NNU80891.1"/>
    </source>
</evidence>
<keyword evidence="3" id="KW-1185">Reference proteome</keyword>
<evidence type="ECO:0000256" key="1">
    <source>
        <dbReference type="ARBA" id="ARBA00006479"/>
    </source>
</evidence>
<evidence type="ECO:0000313" key="3">
    <source>
        <dbReference type="Proteomes" id="UP000572377"/>
    </source>
</evidence>
<reference evidence="2 3" key="1">
    <citation type="submission" date="2020-05" db="EMBL/GenBank/DDBJ databases">
        <title>Gimesia benthica sp. nov., a novel planctomycete isolated from a deep-sea water sample of the Northwest Indian Ocean.</title>
        <authorList>
            <person name="Wang J."/>
            <person name="Ruan C."/>
            <person name="Song L."/>
            <person name="Zhu Y."/>
            <person name="Li A."/>
            <person name="Zheng X."/>
            <person name="Wang L."/>
            <person name="Lu Z."/>
            <person name="Huang Y."/>
            <person name="Du W."/>
            <person name="Zhou Y."/>
            <person name="Huang L."/>
            <person name="Dai X."/>
        </authorList>
    </citation>
    <scope>NUCLEOTIDE SEQUENCE [LARGE SCALE GENOMIC DNA]</scope>
    <source>
        <strain evidence="2 3">YYQ-30</strain>
    </source>
</reference>
<accession>A0A849L408</accession>
<comment type="similarity">
    <text evidence="1">Belongs to the ROK (NagC/XylR) family.</text>
</comment>
<dbReference type="Gene3D" id="3.30.420.40">
    <property type="match status" value="2"/>
</dbReference>
<dbReference type="InterPro" id="IPR036388">
    <property type="entry name" value="WH-like_DNA-bd_sf"/>
</dbReference>
<dbReference type="Gene3D" id="1.10.10.10">
    <property type="entry name" value="Winged helix-like DNA-binding domain superfamily/Winged helix DNA-binding domain"/>
    <property type="match status" value="1"/>
</dbReference>
<dbReference type="Proteomes" id="UP000572377">
    <property type="component" value="Unassembled WGS sequence"/>
</dbReference>
<comment type="caution">
    <text evidence="2">The sequence shown here is derived from an EMBL/GenBank/DDBJ whole genome shotgun (WGS) entry which is preliminary data.</text>
</comment>
<protein>
    <submittedName>
        <fullName evidence="2">ROK family transcriptional regulator</fullName>
    </submittedName>
</protein>
<dbReference type="CDD" id="cd23763">
    <property type="entry name" value="ASKHA_ATPase_ROK"/>
    <property type="match status" value="1"/>
</dbReference>
<gene>
    <name evidence="2" type="ORF">HMH01_10625</name>
</gene>
<dbReference type="SUPFAM" id="SSF46785">
    <property type="entry name" value="Winged helix' DNA-binding domain"/>
    <property type="match status" value="1"/>
</dbReference>
<dbReference type="Pfam" id="PF00480">
    <property type="entry name" value="ROK"/>
    <property type="match status" value="1"/>
</dbReference>
<sequence length="388" mass="42274">MGSNQTSVRDHNERLVLHLIRRHGVLTKAEATRKTGLSANAVSMIFRGLEQDNLLVRDAPLRGRIGQPSVPLRLNPDARHYIGLKIGRRSFDIVVVDFCGAVRARRSGVIDYPTPANTRSFVKAELPRLLRSAGLKRAQVAGTGIAMPTAIWEWLDDFKGATPEMEAWRNFEAGQQLDDVLPGPILVENDATAACRAEWTFGKQSDRPDSIYFFVGTFIGGGIVLNGNVFKGCFGNSGGFGPLRIPDEPGGTRLIDHASLMTLERMLAANGRPAEEWMPSSSDWGALEPVLTDWIARAGRSLAHAIVSTGAVIDFEHVIIDGAFPDAVRTRLRDMVESHLHRLDTQGISVPEILPGSFGGAARAIGAAALHITSRYMVEPDTSLRARD</sequence>